<gene>
    <name evidence="4" type="primary">rimL</name>
    <name evidence="4" type="ORF">D1092_01045</name>
</gene>
<dbReference type="GO" id="GO:0005840">
    <property type="term" value="C:ribosome"/>
    <property type="evidence" value="ECO:0007669"/>
    <property type="project" value="UniProtKB-KW"/>
</dbReference>
<sequence>MAQKIVDQNIIMAAKRLCERQPYGDEPFFIFDVDSALERALRLQAVCQQYFLDAVIAVSVKSCSLGLLLRLIAEHGLSAEVCSADELQLALKAGFTGDKIVLNGPYKSLNDLSQGIAKNALIHVDSPHELKAIIDLVSDTDRVVGLGLRLAHFYKDSQRSRFGVTVEEFEEEIVPLLQSCKNVYLKGFHLHIGSNLESPVRIIENLRDWLPFLLKNMPKGGYLDIGGGFPADSFSADAEVMATKPREFFQGIFNVLSEQDPTLPARWKLFFEPGRYISEDHGYAVGKTVSIKKRGQVDIIQTNIGINWIPSARVWHHSLVPLEEKKNARGKHGQILAGFNCFENDCLFPKEDYGLGQDQLFIIRGCGSYDLQTAHEWTRLKPPVYALYKKDIVTARLAENALPAGRVDLLHAEEAISVDKNIQLAPASSRYASELFNIIDRNRKEFSQYMAWPRYVMNEHDEAIFLDVCFLQHQKNDGKTYAILFDEAPVGLLSFNRIDSGNKTAYIGYWLDLKLQGKGIITKSVRALIQSYLKSGEIKRFVITCSVDNQKSNAVAQRCGFELEGRLRKAELLNGVFHDQNIYSFIMSD</sequence>
<reference evidence="5" key="1">
    <citation type="submission" date="2019-07" db="EMBL/GenBank/DDBJ databases">
        <title>Bartonella kosoyii sp. nov. and Bartonella krasnovii sp. nov., two novel members of the Bartonella elizabethae complex sensu lato, isolated from black rats and wild desert rodent-fleas.</title>
        <authorList>
            <person name="Gutierrez R."/>
            <person name="Shalit T."/>
            <person name="Markus B."/>
            <person name="Yuan C."/>
            <person name="Nachum-Biala Y."/>
            <person name="Elad D."/>
            <person name="Harrus S."/>
        </authorList>
    </citation>
    <scope>NUCLEOTIDE SEQUENCE [LARGE SCALE GENOMIC DNA]</scope>
    <source>
        <strain evidence="5">OE 1-1</strain>
    </source>
</reference>
<dbReference type="SUPFAM" id="SSF55729">
    <property type="entry name" value="Acyl-CoA N-acyltransferases (Nat)"/>
    <property type="match status" value="1"/>
</dbReference>
<dbReference type="EC" id="2.3.1.-" evidence="4"/>
<dbReference type="OrthoDB" id="9802241at2"/>
<dbReference type="PRINTS" id="PR01179">
    <property type="entry name" value="ODADCRBXLASE"/>
</dbReference>
<evidence type="ECO:0000256" key="1">
    <source>
        <dbReference type="ARBA" id="ARBA00001933"/>
    </source>
</evidence>
<evidence type="ECO:0000313" key="5">
    <source>
        <dbReference type="Proteomes" id="UP000321311"/>
    </source>
</evidence>
<dbReference type="GO" id="GO:0008836">
    <property type="term" value="F:diaminopimelate decarboxylase activity"/>
    <property type="evidence" value="ECO:0007669"/>
    <property type="project" value="TreeGrafter"/>
</dbReference>
<accession>A0A5B9D0R9</accession>
<dbReference type="PROSITE" id="PS51186">
    <property type="entry name" value="GNAT"/>
    <property type="match status" value="1"/>
</dbReference>
<keyword evidence="4" id="KW-0687">Ribonucleoprotein</keyword>
<evidence type="ECO:0000259" key="3">
    <source>
        <dbReference type="PROSITE" id="PS51186"/>
    </source>
</evidence>
<dbReference type="GO" id="GO:0009089">
    <property type="term" value="P:lysine biosynthetic process via diaminopimelate"/>
    <property type="evidence" value="ECO:0007669"/>
    <property type="project" value="TreeGrafter"/>
</dbReference>
<keyword evidence="4" id="KW-0012">Acyltransferase</keyword>
<dbReference type="GO" id="GO:0016747">
    <property type="term" value="F:acyltransferase activity, transferring groups other than amino-acyl groups"/>
    <property type="evidence" value="ECO:0007669"/>
    <property type="project" value="InterPro"/>
</dbReference>
<dbReference type="Gene3D" id="3.20.20.10">
    <property type="entry name" value="Alanine racemase"/>
    <property type="match status" value="1"/>
</dbReference>
<dbReference type="Pfam" id="PF13302">
    <property type="entry name" value="Acetyltransf_3"/>
    <property type="match status" value="1"/>
</dbReference>
<dbReference type="GeneID" id="71060746"/>
<dbReference type="InterPro" id="IPR000183">
    <property type="entry name" value="Orn/DAP/Arg_de-COase"/>
</dbReference>
<dbReference type="AlphaFoldDB" id="A0A5B9D0R9"/>
<dbReference type="InterPro" id="IPR009006">
    <property type="entry name" value="Ala_racemase/Decarboxylase_C"/>
</dbReference>
<feature type="domain" description="N-acetyltransferase" evidence="3">
    <location>
        <begin position="436"/>
        <end position="583"/>
    </location>
</feature>
<proteinExistence type="predicted"/>
<dbReference type="PANTHER" id="PTHR43727">
    <property type="entry name" value="DIAMINOPIMELATE DECARBOXYLASE"/>
    <property type="match status" value="1"/>
</dbReference>
<keyword evidence="4" id="KW-0689">Ribosomal protein</keyword>
<dbReference type="NCBIfam" id="NF007539">
    <property type="entry name" value="PRK10151.1"/>
    <property type="match status" value="1"/>
</dbReference>
<organism evidence="4 5">
    <name type="scientific">Bartonella krasnovii</name>
    <dbReference type="NCBI Taxonomy" id="2267275"/>
    <lineage>
        <taxon>Bacteria</taxon>
        <taxon>Pseudomonadati</taxon>
        <taxon>Pseudomonadota</taxon>
        <taxon>Alphaproteobacteria</taxon>
        <taxon>Hyphomicrobiales</taxon>
        <taxon>Bartonellaceae</taxon>
        <taxon>Bartonella</taxon>
    </lineage>
</organism>
<dbReference type="EMBL" id="CP031844">
    <property type="protein sequence ID" value="QEE11634.1"/>
    <property type="molecule type" value="Genomic_DNA"/>
</dbReference>
<dbReference type="SUPFAM" id="SSF50621">
    <property type="entry name" value="Alanine racemase C-terminal domain-like"/>
    <property type="match status" value="1"/>
</dbReference>
<keyword evidence="2" id="KW-0663">Pyridoxal phosphate</keyword>
<keyword evidence="4" id="KW-0808">Transferase</keyword>
<dbReference type="RefSeq" id="WP_120121797.1">
    <property type="nucleotide sequence ID" value="NZ_CP031844.2"/>
</dbReference>
<evidence type="ECO:0000256" key="2">
    <source>
        <dbReference type="ARBA" id="ARBA00022898"/>
    </source>
</evidence>
<name>A0A5B9D0R9_9HYPH</name>
<dbReference type="Gene3D" id="3.40.630.30">
    <property type="match status" value="1"/>
</dbReference>
<dbReference type="Gene3D" id="2.40.37.10">
    <property type="entry name" value="Lyase, Ornithine Decarboxylase, Chain A, domain 1"/>
    <property type="match status" value="1"/>
</dbReference>
<dbReference type="InterPro" id="IPR029066">
    <property type="entry name" value="PLP-binding_barrel"/>
</dbReference>
<dbReference type="KEGG" id="barn:D1092_01045"/>
<dbReference type="InterPro" id="IPR022644">
    <property type="entry name" value="De-COase2_N"/>
</dbReference>
<dbReference type="PANTHER" id="PTHR43727:SF3">
    <property type="entry name" value="GROUP IV DECARBOXYLASE"/>
    <property type="match status" value="1"/>
</dbReference>
<dbReference type="InterPro" id="IPR000182">
    <property type="entry name" value="GNAT_dom"/>
</dbReference>
<dbReference type="Pfam" id="PF02784">
    <property type="entry name" value="Orn_Arg_deC_N"/>
    <property type="match status" value="1"/>
</dbReference>
<evidence type="ECO:0000313" key="4">
    <source>
        <dbReference type="EMBL" id="QEE11634.1"/>
    </source>
</evidence>
<protein>
    <submittedName>
        <fullName evidence="4">50S ribosomal protein L7/L12-serine acetyltransferase</fullName>
        <ecNumber evidence="4">2.3.1.-</ecNumber>
    </submittedName>
</protein>
<dbReference type="SUPFAM" id="SSF51419">
    <property type="entry name" value="PLP-binding barrel"/>
    <property type="match status" value="1"/>
</dbReference>
<dbReference type="InterPro" id="IPR016181">
    <property type="entry name" value="Acyl_CoA_acyltransferase"/>
</dbReference>
<dbReference type="Proteomes" id="UP000321311">
    <property type="component" value="Chromosome"/>
</dbReference>
<comment type="cofactor">
    <cofactor evidence="1">
        <name>pyridoxal 5'-phosphate</name>
        <dbReference type="ChEBI" id="CHEBI:597326"/>
    </cofactor>
</comment>